<dbReference type="RefSeq" id="WP_171400055.1">
    <property type="nucleotide sequence ID" value="NZ_CP049838.1"/>
</dbReference>
<organism evidence="2 3">
    <name type="scientific">Streptomyces asoensis</name>
    <dbReference type="NCBI Taxonomy" id="249586"/>
    <lineage>
        <taxon>Bacteria</taxon>
        <taxon>Bacillati</taxon>
        <taxon>Actinomycetota</taxon>
        <taxon>Actinomycetes</taxon>
        <taxon>Kitasatosporales</taxon>
        <taxon>Streptomycetaceae</taxon>
        <taxon>Streptomyces</taxon>
    </lineage>
</organism>
<feature type="transmembrane region" description="Helical" evidence="1">
    <location>
        <begin position="20"/>
        <end position="47"/>
    </location>
</feature>
<evidence type="ECO:0000256" key="1">
    <source>
        <dbReference type="SAM" id="Phobius"/>
    </source>
</evidence>
<dbReference type="EMBL" id="CP049838">
    <property type="protein sequence ID" value="QJT04730.1"/>
    <property type="molecule type" value="Genomic_DNA"/>
</dbReference>
<dbReference type="Proteomes" id="UP000502665">
    <property type="component" value="Chromosome"/>
</dbReference>
<name>A0A6M4WW36_9ACTN</name>
<keyword evidence="3" id="KW-1185">Reference proteome</keyword>
<gene>
    <name evidence="2" type="ORF">G9272_34220</name>
</gene>
<evidence type="ECO:0000313" key="3">
    <source>
        <dbReference type="Proteomes" id="UP000502665"/>
    </source>
</evidence>
<protein>
    <recommendedName>
        <fullName evidence="4">DUF624 domain-containing protein</fullName>
    </recommendedName>
</protein>
<proteinExistence type="predicted"/>
<evidence type="ECO:0008006" key="4">
    <source>
        <dbReference type="Google" id="ProtNLM"/>
    </source>
</evidence>
<sequence>MSTATTVGGFGTGPLSRAAALLHTLLTVEALLLATAAPGLVGLLFLGPEPANLPLAAGCVLPLGPAVSAALYALYHRSRDLTDLHPARVYLRGWRLNAFPALKLWAPLLAWLTVIAFTLTHFAATGLPGWWAVLLGVIGVASLLWGAHALVLTSLFAFRARDTARLAAYFLLRQGRATLAAASLLILVGGLTALLTEALPALLAAPVLLSLLRSSGRVIVETQEDFTV</sequence>
<evidence type="ECO:0000313" key="2">
    <source>
        <dbReference type="EMBL" id="QJT04730.1"/>
    </source>
</evidence>
<feature type="transmembrane region" description="Helical" evidence="1">
    <location>
        <begin position="53"/>
        <end position="75"/>
    </location>
</feature>
<feature type="transmembrane region" description="Helical" evidence="1">
    <location>
        <begin position="179"/>
        <end position="203"/>
    </location>
</feature>
<keyword evidence="1" id="KW-0812">Transmembrane</keyword>
<feature type="transmembrane region" description="Helical" evidence="1">
    <location>
        <begin position="104"/>
        <end position="124"/>
    </location>
</feature>
<keyword evidence="1" id="KW-1133">Transmembrane helix</keyword>
<reference evidence="2" key="1">
    <citation type="submission" date="2020-03" db="EMBL/GenBank/DDBJ databases">
        <title>Molecular networking-based the target discovery of potent antiproliferative macrolactams: 5/6/7/16 polycyclic ansamycins and glycosylated trienomycin from Streptomyces cacaoi subsp. asoensis.</title>
        <authorList>
            <person name="Liu L.-L."/>
        </authorList>
    </citation>
    <scope>NUCLEOTIDE SEQUENCE [LARGE SCALE GENOMIC DNA]</scope>
    <source>
        <strain evidence="2">H2S5</strain>
    </source>
</reference>
<accession>A0A6M4WW36</accession>
<dbReference type="AlphaFoldDB" id="A0A6M4WW36"/>
<feature type="transmembrane region" description="Helical" evidence="1">
    <location>
        <begin position="130"/>
        <end position="158"/>
    </location>
</feature>
<keyword evidence="1" id="KW-0472">Membrane</keyword>